<evidence type="ECO:0000313" key="10">
    <source>
        <dbReference type="Proteomes" id="UP001295740"/>
    </source>
</evidence>
<dbReference type="EMBL" id="CAUWAG010000003">
    <property type="protein sequence ID" value="CAJ2501281.1"/>
    <property type="molecule type" value="Genomic_DNA"/>
</dbReference>
<evidence type="ECO:0000256" key="7">
    <source>
        <dbReference type="SAM" id="Phobius"/>
    </source>
</evidence>
<keyword evidence="4 7" id="KW-0472">Membrane</keyword>
<evidence type="ECO:0000256" key="6">
    <source>
        <dbReference type="SAM" id="MobiDB-lite"/>
    </source>
</evidence>
<evidence type="ECO:0000256" key="2">
    <source>
        <dbReference type="ARBA" id="ARBA00022692"/>
    </source>
</evidence>
<proteinExistence type="inferred from homology"/>
<name>A0AAI8VBE2_9PEZI</name>
<protein>
    <submittedName>
        <fullName evidence="9">Uu.00g041340.m01.CDS01</fullName>
    </submittedName>
</protein>
<dbReference type="GO" id="GO:0016020">
    <property type="term" value="C:membrane"/>
    <property type="evidence" value="ECO:0007669"/>
    <property type="project" value="UniProtKB-SubCell"/>
</dbReference>
<evidence type="ECO:0000256" key="3">
    <source>
        <dbReference type="ARBA" id="ARBA00022989"/>
    </source>
</evidence>
<feature type="region of interest" description="Disordered" evidence="6">
    <location>
        <begin position="256"/>
        <end position="277"/>
    </location>
</feature>
<evidence type="ECO:0000256" key="5">
    <source>
        <dbReference type="ARBA" id="ARBA00038359"/>
    </source>
</evidence>
<feature type="transmembrane region" description="Helical" evidence="7">
    <location>
        <begin position="78"/>
        <end position="98"/>
    </location>
</feature>
<keyword evidence="10" id="KW-1185">Reference proteome</keyword>
<dbReference type="Pfam" id="PF20684">
    <property type="entry name" value="Fung_rhodopsin"/>
    <property type="match status" value="1"/>
</dbReference>
<feature type="transmembrane region" description="Helical" evidence="7">
    <location>
        <begin position="157"/>
        <end position="176"/>
    </location>
</feature>
<feature type="transmembrane region" description="Helical" evidence="7">
    <location>
        <begin position="44"/>
        <end position="66"/>
    </location>
</feature>
<dbReference type="InterPro" id="IPR049326">
    <property type="entry name" value="Rhodopsin_dom_fungi"/>
</dbReference>
<dbReference type="InterPro" id="IPR052337">
    <property type="entry name" value="SAT4-like"/>
</dbReference>
<feature type="transmembrane region" description="Helical" evidence="7">
    <location>
        <begin position="123"/>
        <end position="145"/>
    </location>
</feature>
<keyword evidence="2 7" id="KW-0812">Transmembrane</keyword>
<feature type="domain" description="Rhodopsin" evidence="8">
    <location>
        <begin position="5"/>
        <end position="221"/>
    </location>
</feature>
<evidence type="ECO:0000259" key="8">
    <source>
        <dbReference type="Pfam" id="PF20684"/>
    </source>
</evidence>
<comment type="subcellular location">
    <subcellularLocation>
        <location evidence="1">Membrane</location>
        <topology evidence="1">Multi-pass membrane protein</topology>
    </subcellularLocation>
</comment>
<sequence>MDRVSQIFLLCYTIFMTIAGQYGFGQSESAISREALSKAMIFESVGQTFSVVAMVTAKCSLGLFYLRLLSRTWHRAVIWGSMLWIACATIVSVLVFWLDCTPPAYFWDDTIPWGQCRIDPVPVAYVLAVSCVVIDFVFAVLPWIFIWKLQINIREKIVFLVSMSLGATAGACGIKRTLELPELEGFSNYLDDTVGLFIWSAAETAVTMICIGIPLCRPLCRNFLDRFILPDNRGFSRHGAKPYALYSIGGRTLHPHCQSRGGRSREAARDQDRGSVSEGKIGLGGLYTETYALCDNVWSKSSDAEMGCDEAQEEGKSHTCGAGAQMICITEEFFVTSSSPTTLTPLSFPSATHLN</sequence>
<keyword evidence="3 7" id="KW-1133">Transmembrane helix</keyword>
<evidence type="ECO:0000256" key="1">
    <source>
        <dbReference type="ARBA" id="ARBA00004141"/>
    </source>
</evidence>
<organism evidence="9 10">
    <name type="scientific">Anthostomella pinea</name>
    <dbReference type="NCBI Taxonomy" id="933095"/>
    <lineage>
        <taxon>Eukaryota</taxon>
        <taxon>Fungi</taxon>
        <taxon>Dikarya</taxon>
        <taxon>Ascomycota</taxon>
        <taxon>Pezizomycotina</taxon>
        <taxon>Sordariomycetes</taxon>
        <taxon>Xylariomycetidae</taxon>
        <taxon>Xylariales</taxon>
        <taxon>Xylariaceae</taxon>
        <taxon>Anthostomella</taxon>
    </lineage>
</organism>
<comment type="similarity">
    <text evidence="5">Belongs to the SAT4 family.</text>
</comment>
<gene>
    <name evidence="9" type="ORF">KHLLAP_LOCUS1749</name>
</gene>
<reference evidence="9" key="1">
    <citation type="submission" date="2023-10" db="EMBL/GenBank/DDBJ databases">
        <authorList>
            <person name="Hackl T."/>
        </authorList>
    </citation>
    <scope>NUCLEOTIDE SEQUENCE</scope>
</reference>
<comment type="caution">
    <text evidence="9">The sequence shown here is derived from an EMBL/GenBank/DDBJ whole genome shotgun (WGS) entry which is preliminary data.</text>
</comment>
<feature type="transmembrane region" description="Helical" evidence="7">
    <location>
        <begin position="7"/>
        <end position="24"/>
    </location>
</feature>
<feature type="compositionally biased region" description="Basic and acidic residues" evidence="6">
    <location>
        <begin position="263"/>
        <end position="275"/>
    </location>
</feature>
<evidence type="ECO:0000256" key="4">
    <source>
        <dbReference type="ARBA" id="ARBA00023136"/>
    </source>
</evidence>
<dbReference type="PANTHER" id="PTHR33048:SF93">
    <property type="entry name" value="INTEGRAL MEMBRANE PROTEIN"/>
    <property type="match status" value="1"/>
</dbReference>
<dbReference type="PANTHER" id="PTHR33048">
    <property type="entry name" value="PTH11-LIKE INTEGRAL MEMBRANE PROTEIN (AFU_ORTHOLOGUE AFUA_5G11245)"/>
    <property type="match status" value="1"/>
</dbReference>
<accession>A0AAI8VBE2</accession>
<dbReference type="AlphaFoldDB" id="A0AAI8VBE2"/>
<evidence type="ECO:0000313" key="9">
    <source>
        <dbReference type="EMBL" id="CAJ2501281.1"/>
    </source>
</evidence>
<feature type="transmembrane region" description="Helical" evidence="7">
    <location>
        <begin position="196"/>
        <end position="216"/>
    </location>
</feature>
<dbReference type="Proteomes" id="UP001295740">
    <property type="component" value="Unassembled WGS sequence"/>
</dbReference>